<gene>
    <name evidence="1" type="ORF">UU14_C0022G0011</name>
</gene>
<name>A0A0G0T3N5_9BACT</name>
<sequence length="71" mass="8148">MITHEKVFICNAQCPLGCLVREGFTPTNIWECKSGLIRQNGEIIHTDKWMEDVPERKFRTGPCEAVLQSIE</sequence>
<proteinExistence type="predicted"/>
<accession>A0A0G0T3N5</accession>
<dbReference type="EMBL" id="LBZM01000022">
    <property type="protein sequence ID" value="KKR71663.1"/>
    <property type="molecule type" value="Genomic_DNA"/>
</dbReference>
<dbReference type="Proteomes" id="UP000034664">
    <property type="component" value="Unassembled WGS sequence"/>
</dbReference>
<protein>
    <submittedName>
        <fullName evidence="1">Uncharacterized protein</fullName>
    </submittedName>
</protein>
<organism evidence="1 2">
    <name type="scientific">Candidatus Roizmanbacteria bacterium GW2011_GWB1_40_7</name>
    <dbReference type="NCBI Taxonomy" id="1618482"/>
    <lineage>
        <taxon>Bacteria</taxon>
        <taxon>Candidatus Roizmaniibacteriota</taxon>
    </lineage>
</organism>
<dbReference type="AlphaFoldDB" id="A0A0G0T3N5"/>
<evidence type="ECO:0000313" key="1">
    <source>
        <dbReference type="EMBL" id="KKR71663.1"/>
    </source>
</evidence>
<reference evidence="1 2" key="1">
    <citation type="journal article" date="2015" name="Nature">
        <title>rRNA introns, odd ribosomes, and small enigmatic genomes across a large radiation of phyla.</title>
        <authorList>
            <person name="Brown C.T."/>
            <person name="Hug L.A."/>
            <person name="Thomas B.C."/>
            <person name="Sharon I."/>
            <person name="Castelle C.J."/>
            <person name="Singh A."/>
            <person name="Wilkins M.J."/>
            <person name="Williams K.H."/>
            <person name="Banfield J.F."/>
        </authorList>
    </citation>
    <scope>NUCLEOTIDE SEQUENCE [LARGE SCALE GENOMIC DNA]</scope>
</reference>
<evidence type="ECO:0000313" key="2">
    <source>
        <dbReference type="Proteomes" id="UP000034664"/>
    </source>
</evidence>
<comment type="caution">
    <text evidence="1">The sequence shown here is derived from an EMBL/GenBank/DDBJ whole genome shotgun (WGS) entry which is preliminary data.</text>
</comment>